<organism evidence="1 2">
    <name type="scientific">Diphasiastrum complanatum</name>
    <name type="common">Issler's clubmoss</name>
    <name type="synonym">Lycopodium complanatum</name>
    <dbReference type="NCBI Taxonomy" id="34168"/>
    <lineage>
        <taxon>Eukaryota</taxon>
        <taxon>Viridiplantae</taxon>
        <taxon>Streptophyta</taxon>
        <taxon>Embryophyta</taxon>
        <taxon>Tracheophyta</taxon>
        <taxon>Lycopodiopsida</taxon>
        <taxon>Lycopodiales</taxon>
        <taxon>Lycopodiaceae</taxon>
        <taxon>Lycopodioideae</taxon>
        <taxon>Diphasiastrum</taxon>
    </lineage>
</organism>
<keyword evidence="2" id="KW-1185">Reference proteome</keyword>
<reference evidence="2" key="1">
    <citation type="journal article" date="2024" name="Proc. Natl. Acad. Sci. U.S.A.">
        <title>Extraordinary preservation of gene collinearity over three hundred million years revealed in homosporous lycophytes.</title>
        <authorList>
            <person name="Li C."/>
            <person name="Wickell D."/>
            <person name="Kuo L.Y."/>
            <person name="Chen X."/>
            <person name="Nie B."/>
            <person name="Liao X."/>
            <person name="Peng D."/>
            <person name="Ji J."/>
            <person name="Jenkins J."/>
            <person name="Williams M."/>
            <person name="Shu S."/>
            <person name="Plott C."/>
            <person name="Barry K."/>
            <person name="Rajasekar S."/>
            <person name="Grimwood J."/>
            <person name="Han X."/>
            <person name="Sun S."/>
            <person name="Hou Z."/>
            <person name="He W."/>
            <person name="Dai G."/>
            <person name="Sun C."/>
            <person name="Schmutz J."/>
            <person name="Leebens-Mack J.H."/>
            <person name="Li F.W."/>
            <person name="Wang L."/>
        </authorList>
    </citation>
    <scope>NUCLEOTIDE SEQUENCE [LARGE SCALE GENOMIC DNA]</scope>
    <source>
        <strain evidence="2">cv. PW_Plant_1</strain>
    </source>
</reference>
<evidence type="ECO:0000313" key="1">
    <source>
        <dbReference type="EMBL" id="KAJ7544400.1"/>
    </source>
</evidence>
<accession>A0ACC2CR53</accession>
<dbReference type="Proteomes" id="UP001162992">
    <property type="component" value="Chromosome 9"/>
</dbReference>
<dbReference type="EMBL" id="CM055100">
    <property type="protein sequence ID" value="KAJ7544400.1"/>
    <property type="molecule type" value="Genomic_DNA"/>
</dbReference>
<comment type="caution">
    <text evidence="1">The sequence shown here is derived from an EMBL/GenBank/DDBJ whole genome shotgun (WGS) entry which is preliminary data.</text>
</comment>
<sequence>MEAVSRFPSSILMLFQLLVLFLNCCHSNAGGSLIGVCYGRNGNNLPPPQKVVRLLKSQSLSKVRLFDSDQTVLQAFANTPFEVVIGVTNPEIPSLALSQEAALSWVTRNVGAVIRNTNIVAIAVGSEVITCSKAAPLLLVPAMKNLYAALLKLGLDKKVKVSTPHSMSVLEKSYPPSEGAFENVFIASIMQPLLEFLAQTESIFMINVYPFYAYKNEINNISLDYALFETNKGIIDNNTGLLYRNLFDAQVDAVFSALAAMGYKNLKVVVSETGWPSMGDATEAEIVNMNNAARYNGNLVQHVLGSSGTPLRPGAQIDTYIFELFNENQSPGPSSQRNWGLFKPDGTKAYDISFEVKTESYSEGGNTGGSIIPVENQTYCVAIPSSSFTALQEALNWACGPGHVDCTAIQPGQPCYLPDTVSSHASYAFNGYYQSNNLDPSACAFSGMATITSTDPSYGNCAYQGSDLSTGGAANSRHHSGKRLVLAFLILLLACLH</sequence>
<gene>
    <name evidence="1" type="ORF">O6H91_09G077600</name>
</gene>
<evidence type="ECO:0000313" key="2">
    <source>
        <dbReference type="Proteomes" id="UP001162992"/>
    </source>
</evidence>
<proteinExistence type="predicted"/>
<name>A0ACC2CR53_DIPCM</name>
<protein>
    <submittedName>
        <fullName evidence="1">Uncharacterized protein</fullName>
    </submittedName>
</protein>